<evidence type="ECO:0000313" key="5">
    <source>
        <dbReference type="EMBL" id="TDQ57860.1"/>
    </source>
</evidence>
<sequence>MVLFWILLAVLLLIAALICIPLHGSPSWHKNYRQQQNIALYQRQLQSYREPEFAAEAAQRLLDDEQATAKTALALPSAVVFPLKFSFWLWLGLCISVVSGYFLLPRFEQVQEGMRSFQAQQQKLHDAAVTERNDDYILSVQNRLRADPNKGEDWIELGRAYMLNNEFENALTAYANAEKLLGARPAILGLAATALYYRAGQKITPEVRRLTEEALAQDQAESSSLSLLASDAFLRTDYAAALKLWQQLLDSQRSEINRRDIIRAMQMAEMLQQARDSK</sequence>
<dbReference type="AlphaFoldDB" id="A0A4R6V8P5"/>
<evidence type="ECO:0000256" key="1">
    <source>
        <dbReference type="ARBA" id="ARBA00022737"/>
    </source>
</evidence>
<dbReference type="InterPro" id="IPR011990">
    <property type="entry name" value="TPR-like_helical_dom_sf"/>
</dbReference>
<dbReference type="RefSeq" id="WP_133543954.1">
    <property type="nucleotide sequence ID" value="NZ_SNYQ01000003.1"/>
</dbReference>
<dbReference type="SUPFAM" id="SSF48452">
    <property type="entry name" value="TPR-like"/>
    <property type="match status" value="1"/>
</dbReference>
<feature type="transmembrane region" description="Helical" evidence="3">
    <location>
        <begin position="85"/>
        <end position="104"/>
    </location>
</feature>
<dbReference type="GO" id="GO:0005886">
    <property type="term" value="C:plasma membrane"/>
    <property type="evidence" value="ECO:0007669"/>
    <property type="project" value="TreeGrafter"/>
</dbReference>
<dbReference type="InterPro" id="IPR051263">
    <property type="entry name" value="C-type_cytochrome_biogenesis"/>
</dbReference>
<dbReference type="PANTHER" id="PTHR47870:SF2">
    <property type="entry name" value="FORMATE-DEPENDENT NITRITE REDUCTASE COMPLEX SUBUNIT NRFF"/>
    <property type="match status" value="1"/>
</dbReference>
<protein>
    <submittedName>
        <fullName evidence="5">Cytochrome c-type biogenesis protein CcmH/formate-dependent nitrite reductase complex subunit NrfG</fullName>
    </submittedName>
</protein>
<keyword evidence="3" id="KW-0812">Transmembrane</keyword>
<evidence type="ECO:0000256" key="2">
    <source>
        <dbReference type="ARBA" id="ARBA00022803"/>
    </source>
</evidence>
<evidence type="ECO:0000313" key="6">
    <source>
        <dbReference type="Proteomes" id="UP000295657"/>
    </source>
</evidence>
<keyword evidence="6" id="KW-1185">Reference proteome</keyword>
<gene>
    <name evidence="5" type="ORF">EDC45_0926</name>
</gene>
<dbReference type="Proteomes" id="UP000295657">
    <property type="component" value="Unassembled WGS sequence"/>
</dbReference>
<dbReference type="Pfam" id="PF23914">
    <property type="entry name" value="TPR_CcmH_CycH"/>
    <property type="match status" value="1"/>
</dbReference>
<name>A0A4R6V8P5_9PAST</name>
<keyword evidence="3" id="KW-1133">Transmembrane helix</keyword>
<evidence type="ECO:0000256" key="3">
    <source>
        <dbReference type="SAM" id="Phobius"/>
    </source>
</evidence>
<dbReference type="EMBL" id="SNYQ01000003">
    <property type="protein sequence ID" value="TDQ57860.1"/>
    <property type="molecule type" value="Genomic_DNA"/>
</dbReference>
<accession>A0A4R6V8P5</accession>
<proteinExistence type="predicted"/>
<dbReference type="PANTHER" id="PTHR47870">
    <property type="entry name" value="CYTOCHROME C-TYPE BIOGENESIS PROTEIN CCMH"/>
    <property type="match status" value="1"/>
</dbReference>
<dbReference type="OrthoDB" id="9776053at2"/>
<feature type="domain" description="Cytochrome c-type biogenesis protein H TPR" evidence="4">
    <location>
        <begin position="107"/>
        <end position="250"/>
    </location>
</feature>
<reference evidence="5 6" key="1">
    <citation type="submission" date="2019-03" db="EMBL/GenBank/DDBJ databases">
        <title>Genomic Encyclopedia of Type Strains, Phase IV (KMG-IV): sequencing the most valuable type-strain genomes for metagenomic binning, comparative biology and taxonomic classification.</title>
        <authorList>
            <person name="Goeker M."/>
        </authorList>
    </citation>
    <scope>NUCLEOTIDE SEQUENCE [LARGE SCALE GENOMIC DNA]</scope>
    <source>
        <strain evidence="5 6">DSM 28403</strain>
    </source>
</reference>
<dbReference type="Gene3D" id="1.25.40.10">
    <property type="entry name" value="Tetratricopeptide repeat domain"/>
    <property type="match status" value="1"/>
</dbReference>
<organism evidence="5 6">
    <name type="scientific">Mesocricetibacter intestinalis</name>
    <dbReference type="NCBI Taxonomy" id="1521930"/>
    <lineage>
        <taxon>Bacteria</taxon>
        <taxon>Pseudomonadati</taxon>
        <taxon>Pseudomonadota</taxon>
        <taxon>Gammaproteobacteria</taxon>
        <taxon>Pasteurellales</taxon>
        <taxon>Pasteurellaceae</taxon>
        <taxon>Mesocricetibacter</taxon>
    </lineage>
</organism>
<keyword evidence="1" id="KW-0677">Repeat</keyword>
<dbReference type="InterPro" id="IPR056413">
    <property type="entry name" value="TPR_CcmH_CycH"/>
</dbReference>
<evidence type="ECO:0000259" key="4">
    <source>
        <dbReference type="Pfam" id="PF23914"/>
    </source>
</evidence>
<comment type="caution">
    <text evidence="5">The sequence shown here is derived from an EMBL/GenBank/DDBJ whole genome shotgun (WGS) entry which is preliminary data.</text>
</comment>
<keyword evidence="2" id="KW-0802">TPR repeat</keyword>
<keyword evidence="3" id="KW-0472">Membrane</keyword>